<dbReference type="AlphaFoldDB" id="A0AAD6NNV8"/>
<sequence>MYAYHSRKKPRRQPLNFPKKYHSRRSFNSTPSGRIRPIILFTPPRALSSHHRRHQPRSQTAPPAGNYQTPAPNSRKLRSGPERPQNHRMAYEVLIVLAPLASIGAATLIIVMARGISLLMAHVAHREQMREAETRFYGRPLKRRERRAMEQLAQAEALQAARAGYTFQPDEVLPGYSSQ</sequence>
<feature type="region of interest" description="Disordered" evidence="1">
    <location>
        <begin position="1"/>
        <end position="84"/>
    </location>
</feature>
<evidence type="ECO:0000313" key="3">
    <source>
        <dbReference type="EMBL" id="KAJ6264910.1"/>
    </source>
</evidence>
<proteinExistence type="predicted"/>
<keyword evidence="2" id="KW-1133">Transmembrane helix</keyword>
<gene>
    <name evidence="3" type="ORF">Dda_1063</name>
</gene>
<comment type="caution">
    <text evidence="3">The sequence shown here is derived from an EMBL/GenBank/DDBJ whole genome shotgun (WGS) entry which is preliminary data.</text>
</comment>
<name>A0AAD6NNV8_DREDA</name>
<evidence type="ECO:0000256" key="1">
    <source>
        <dbReference type="SAM" id="MobiDB-lite"/>
    </source>
</evidence>
<accession>A0AAD6NNV8</accession>
<keyword evidence="4" id="KW-1185">Reference proteome</keyword>
<evidence type="ECO:0000313" key="4">
    <source>
        <dbReference type="Proteomes" id="UP001221413"/>
    </source>
</evidence>
<protein>
    <submittedName>
        <fullName evidence="3">Uncharacterized protein</fullName>
    </submittedName>
</protein>
<evidence type="ECO:0000256" key="2">
    <source>
        <dbReference type="SAM" id="Phobius"/>
    </source>
</evidence>
<keyword evidence="2" id="KW-0812">Transmembrane</keyword>
<feature type="compositionally biased region" description="Basic residues" evidence="1">
    <location>
        <begin position="1"/>
        <end position="12"/>
    </location>
</feature>
<dbReference type="EMBL" id="JAQGDS010000001">
    <property type="protein sequence ID" value="KAJ6264910.1"/>
    <property type="molecule type" value="Genomic_DNA"/>
</dbReference>
<keyword evidence="2" id="KW-0472">Membrane</keyword>
<feature type="compositionally biased region" description="Polar residues" evidence="1">
    <location>
        <begin position="57"/>
        <end position="72"/>
    </location>
</feature>
<reference evidence="3" key="1">
    <citation type="submission" date="2023-01" db="EMBL/GenBank/DDBJ databases">
        <title>The chitinases involved in constricting ring structure development in the nematode-trapping fungus Drechslerella dactyloides.</title>
        <authorList>
            <person name="Wang R."/>
            <person name="Zhang L."/>
            <person name="Tang P."/>
            <person name="Li S."/>
            <person name="Liang L."/>
        </authorList>
    </citation>
    <scope>NUCLEOTIDE SEQUENCE</scope>
    <source>
        <strain evidence="3">YMF1.00031</strain>
    </source>
</reference>
<organism evidence="3 4">
    <name type="scientific">Drechslerella dactyloides</name>
    <name type="common">Nematode-trapping fungus</name>
    <name type="synonym">Arthrobotrys dactyloides</name>
    <dbReference type="NCBI Taxonomy" id="74499"/>
    <lineage>
        <taxon>Eukaryota</taxon>
        <taxon>Fungi</taxon>
        <taxon>Dikarya</taxon>
        <taxon>Ascomycota</taxon>
        <taxon>Pezizomycotina</taxon>
        <taxon>Orbiliomycetes</taxon>
        <taxon>Orbiliales</taxon>
        <taxon>Orbiliaceae</taxon>
        <taxon>Drechslerella</taxon>
    </lineage>
</organism>
<dbReference type="Proteomes" id="UP001221413">
    <property type="component" value="Unassembled WGS sequence"/>
</dbReference>
<feature type="transmembrane region" description="Helical" evidence="2">
    <location>
        <begin position="93"/>
        <end position="113"/>
    </location>
</feature>